<name>L8K2V1_9BACT</name>
<dbReference type="SUPFAM" id="SSF51445">
    <property type="entry name" value="(Trans)glycosidases"/>
    <property type="match status" value="1"/>
</dbReference>
<dbReference type="InterPro" id="IPR017853">
    <property type="entry name" value="GH"/>
</dbReference>
<dbReference type="Pfam" id="PF18962">
    <property type="entry name" value="Por_Secre_tail"/>
    <property type="match status" value="1"/>
</dbReference>
<dbReference type="NCBIfam" id="TIGR04183">
    <property type="entry name" value="Por_Secre_tail"/>
    <property type="match status" value="1"/>
</dbReference>
<protein>
    <submittedName>
        <fullName evidence="4">Putative alpha-amylase</fullName>
    </submittedName>
</protein>
<sequence>MQKLYSTLFILGFFFTNAWSQVTTDPAFPKADESITFTIDASGTGLDGYTDDVWVWTWISQGCTGSCDAPTNVNPATSAQSAALATRSGGDPNVYTITFTPTDFFGKPASEFEQIGLLLKGQDWSDGQTSDYFVNISSGAFEVDFTTPTSFPLFVNVGENVEIAASASENADFSLTINGVEVATATGTTTIAHTEVAGASGSYAVEVIADNGTTTATDEFTFIVRSTTEVADKPAGVIKGINYDPDDPTKATLALLAPMKSSVYVVGDFTNWEIDPAYQMKKDSELFWLEISGLTAGEEYAFQYLVDEELYVADPYADKILDPDDQYIPANTYPDLKAYPEAAKRDKWYYNRLAVLQTGQTAYQWQTTSYTMPAEEDLIIYELLIRDFFANGEENYQNLIDTLSYLEDLGVNAIELMPIMEFNGNESWGYNPTFMFAPDKFYGTKNKFKEFVDKAHEKGIAVILDIAMNHNDIPAPYALMYFDFNNSKPTADNPWFNTDAKHPYNVFFDYNHESAYTQDLLDSINHYWLNEYKVDGFRFDLSKGFTQKNSGGDVGAWSSYDASRIALLKRMADDIWSHSPDAYVILEHFADNTEEKELADYGMMLWGNLNHAYNQNTMGYADDSSISWGYYGNRGWSSPHLITYMESHDEERLMYKNLQYGNVSGTYSVKELNTALDRIKAASALFYTIPGPKMLWQFGEVGYDKSINTCPDGAINDDCRVSPKPVPWNDAEGLDYNHNDERMLLQATVAEIIKLKNTYRIFQTTDVTLGQDGLVKELVLKNDPYTTTPASSDQMNVYIVANFDVATKTVNAAFPHNGKWYHYFAGGHALNVSATTQSLELEPGEFIIYTDVQLPPPPDELLKIITAIDEDVQSTGMLFYPNPASGLLRIRTASPDTQITISNMSGQHMMSEKIKDQEVRIDIRHLPTGVYIVTLRNNFKTVTSKLIKN</sequence>
<evidence type="ECO:0000313" key="4">
    <source>
        <dbReference type="EMBL" id="ELR73777.1"/>
    </source>
</evidence>
<dbReference type="STRING" id="1237149.C900_01387"/>
<evidence type="ECO:0000313" key="5">
    <source>
        <dbReference type="Proteomes" id="UP000011135"/>
    </source>
</evidence>
<feature type="signal peptide" evidence="2">
    <location>
        <begin position="1"/>
        <end position="20"/>
    </location>
</feature>
<evidence type="ECO:0000256" key="1">
    <source>
        <dbReference type="ARBA" id="ARBA00008061"/>
    </source>
</evidence>
<dbReference type="Pfam" id="PF00128">
    <property type="entry name" value="Alpha-amylase"/>
    <property type="match status" value="1"/>
</dbReference>
<dbReference type="RefSeq" id="WP_009577587.1">
    <property type="nucleotide sequence ID" value="NZ_AMZN01000002.1"/>
</dbReference>
<evidence type="ECO:0000259" key="3">
    <source>
        <dbReference type="SMART" id="SM00642"/>
    </source>
</evidence>
<comment type="caution">
    <text evidence="4">The sequence shown here is derived from an EMBL/GenBank/DDBJ whole genome shotgun (WGS) entry which is preliminary data.</text>
</comment>
<dbReference type="EMBL" id="AMZN01000002">
    <property type="protein sequence ID" value="ELR73777.1"/>
    <property type="molecule type" value="Genomic_DNA"/>
</dbReference>
<dbReference type="SMART" id="SM00642">
    <property type="entry name" value="Aamy"/>
    <property type="match status" value="1"/>
</dbReference>
<accession>L8K2V1</accession>
<dbReference type="GO" id="GO:0005975">
    <property type="term" value="P:carbohydrate metabolic process"/>
    <property type="evidence" value="ECO:0007669"/>
    <property type="project" value="InterPro"/>
</dbReference>
<dbReference type="eggNOG" id="COG0296">
    <property type="taxonomic scope" value="Bacteria"/>
</dbReference>
<proteinExistence type="inferred from homology"/>
<feature type="chain" id="PRO_5003993798" evidence="2">
    <location>
        <begin position="21"/>
        <end position="949"/>
    </location>
</feature>
<organism evidence="4 5">
    <name type="scientific">Fulvivirga imtechensis AK7</name>
    <dbReference type="NCBI Taxonomy" id="1237149"/>
    <lineage>
        <taxon>Bacteria</taxon>
        <taxon>Pseudomonadati</taxon>
        <taxon>Bacteroidota</taxon>
        <taxon>Cytophagia</taxon>
        <taxon>Cytophagales</taxon>
        <taxon>Fulvivirgaceae</taxon>
        <taxon>Fulvivirga</taxon>
    </lineage>
</organism>
<dbReference type="CDD" id="cd11350">
    <property type="entry name" value="AmyAc_4"/>
    <property type="match status" value="1"/>
</dbReference>
<dbReference type="AlphaFoldDB" id="L8K2V1"/>
<dbReference type="Proteomes" id="UP000011135">
    <property type="component" value="Unassembled WGS sequence"/>
</dbReference>
<dbReference type="Gene3D" id="3.20.20.80">
    <property type="entry name" value="Glycosidases"/>
    <property type="match status" value="1"/>
</dbReference>
<dbReference type="Gene3D" id="2.60.40.10">
    <property type="entry name" value="Immunoglobulins"/>
    <property type="match status" value="1"/>
</dbReference>
<gene>
    <name evidence="4" type="ORF">C900_01387</name>
</gene>
<dbReference type="InterPro" id="IPR006047">
    <property type="entry name" value="GH13_cat_dom"/>
</dbReference>
<comment type="similarity">
    <text evidence="1">Belongs to the glycosyl hydrolase 13 family.</text>
</comment>
<dbReference type="InterPro" id="IPR013783">
    <property type="entry name" value="Ig-like_fold"/>
</dbReference>
<dbReference type="InterPro" id="IPR026444">
    <property type="entry name" value="Secre_tail"/>
</dbReference>
<dbReference type="PANTHER" id="PTHR43002">
    <property type="entry name" value="GLYCOGEN DEBRANCHING ENZYME"/>
    <property type="match status" value="1"/>
</dbReference>
<keyword evidence="5" id="KW-1185">Reference proteome</keyword>
<dbReference type="PATRIC" id="fig|1237149.3.peg.149"/>
<evidence type="ECO:0000256" key="2">
    <source>
        <dbReference type="SAM" id="SignalP"/>
    </source>
</evidence>
<feature type="domain" description="Glycosyl hydrolase family 13 catalytic" evidence="3">
    <location>
        <begin position="383"/>
        <end position="756"/>
    </location>
</feature>
<reference evidence="4 5" key="1">
    <citation type="submission" date="2012-12" db="EMBL/GenBank/DDBJ databases">
        <title>Genome assembly of Fulvivirga imtechensis AK7.</title>
        <authorList>
            <person name="Nupur N."/>
            <person name="Khatri I."/>
            <person name="Kumar R."/>
            <person name="Subramanian S."/>
            <person name="Pinnaka A."/>
        </authorList>
    </citation>
    <scope>NUCLEOTIDE SEQUENCE [LARGE SCALE GENOMIC DNA]</scope>
    <source>
        <strain evidence="4 5">AK7</strain>
    </source>
</reference>
<dbReference type="SUPFAM" id="SSF81296">
    <property type="entry name" value="E set domains"/>
    <property type="match status" value="1"/>
</dbReference>
<dbReference type="InterPro" id="IPR014756">
    <property type="entry name" value="Ig_E-set"/>
</dbReference>
<keyword evidence="2" id="KW-0732">Signal</keyword>